<comment type="caution">
    <text evidence="1">The sequence shown here is derived from an EMBL/GenBank/DDBJ whole genome shotgun (WGS) entry which is preliminary data.</text>
</comment>
<gene>
    <name evidence="1" type="primary">nadE</name>
    <name evidence="1" type="ORF">JHL16_01280</name>
</gene>
<keyword evidence="1" id="KW-0436">Ligase</keyword>
<dbReference type="EMBL" id="JAENHL010000004">
    <property type="protein sequence ID" value="MBK1864970.1"/>
    <property type="molecule type" value="Genomic_DNA"/>
</dbReference>
<evidence type="ECO:0000313" key="2">
    <source>
        <dbReference type="Proteomes" id="UP000616151"/>
    </source>
</evidence>
<reference evidence="1" key="1">
    <citation type="submission" date="2021-01" db="EMBL/GenBank/DDBJ databases">
        <authorList>
            <person name="Sun Q."/>
        </authorList>
    </citation>
    <scope>NUCLEOTIDE SEQUENCE</scope>
    <source>
        <strain evidence="1">YIM B02566</strain>
    </source>
</reference>
<protein>
    <submittedName>
        <fullName evidence="1">Ammonia-dependent NAD(+) synthetase</fullName>
        <ecNumber evidence="1">6.3.1.5</ecNumber>
    </submittedName>
</protein>
<accession>A0ACC5QX57</accession>
<dbReference type="Proteomes" id="UP000616151">
    <property type="component" value="Unassembled WGS sequence"/>
</dbReference>
<evidence type="ECO:0000313" key="1">
    <source>
        <dbReference type="EMBL" id="MBK1864970.1"/>
    </source>
</evidence>
<sequence>MLDHQTTIARDLGVTTAFDVEAEIDRRVTFLADYLRAARARAYVLGISGGVDSLTAGLLAQRAVERSRGAGHEATFIAMRLPYGAQRDESDAQRSLGVIAPDRIVTIDIKPAADAMRAQIMQEAADLFDGPRHDFHHGNIKARQRMIAQFALAGALGGLVIGTDHAAEALMGFFTKFGDGAADVVPLTGLNKRRVRAIAHHLGAPSELVFKTPTADLETEAPLKPDEDALGVSYEDIDDFLEGKEVAPQAHQRILATYRGTAHKRTLPVAPA</sequence>
<name>A0ACC5QX57_9HYPH</name>
<organism evidence="1 2">
    <name type="scientific">Taklimakanibacter albus</name>
    <dbReference type="NCBI Taxonomy" id="2800327"/>
    <lineage>
        <taxon>Bacteria</taxon>
        <taxon>Pseudomonadati</taxon>
        <taxon>Pseudomonadota</taxon>
        <taxon>Alphaproteobacteria</taxon>
        <taxon>Hyphomicrobiales</taxon>
        <taxon>Aestuariivirgaceae</taxon>
        <taxon>Taklimakanibacter</taxon>
    </lineage>
</organism>
<proteinExistence type="predicted"/>
<keyword evidence="2" id="KW-1185">Reference proteome</keyword>
<dbReference type="EC" id="6.3.1.5" evidence="1"/>